<sequence>MLNVSLVGNPPDEELGHRCYDAVIGDAECVQCGLQLSEVG</sequence>
<reference evidence="1 2" key="1">
    <citation type="submission" date="2019-07" db="EMBL/GenBank/DDBJ databases">
        <title>Genome sequencing of lignin-degrading bacterial isolates.</title>
        <authorList>
            <person name="Gladden J."/>
        </authorList>
    </citation>
    <scope>NUCLEOTIDE SEQUENCE [LARGE SCALE GENOMIC DNA]</scope>
    <source>
        <strain evidence="1 2">J45</strain>
    </source>
</reference>
<dbReference type="Proteomes" id="UP000317573">
    <property type="component" value="Unassembled WGS sequence"/>
</dbReference>
<comment type="caution">
    <text evidence="1">The sequence shown here is derived from an EMBL/GenBank/DDBJ whole genome shotgun (WGS) entry which is preliminary data.</text>
</comment>
<organism evidence="1 2">
    <name type="scientific">Rhodococcus rhodochrous J45</name>
    <dbReference type="NCBI Taxonomy" id="935266"/>
    <lineage>
        <taxon>Bacteria</taxon>
        <taxon>Bacillati</taxon>
        <taxon>Actinomycetota</taxon>
        <taxon>Actinomycetes</taxon>
        <taxon>Mycobacteriales</taxon>
        <taxon>Nocardiaceae</taxon>
        <taxon>Rhodococcus</taxon>
    </lineage>
</organism>
<evidence type="ECO:0000313" key="1">
    <source>
        <dbReference type="EMBL" id="TWH16072.1"/>
    </source>
</evidence>
<protein>
    <submittedName>
        <fullName evidence="1">Uncharacterized protein</fullName>
    </submittedName>
</protein>
<proteinExistence type="predicted"/>
<dbReference type="EMBL" id="VLJT01000027">
    <property type="protein sequence ID" value="TWH16072.1"/>
    <property type="molecule type" value="Genomic_DNA"/>
</dbReference>
<gene>
    <name evidence="1" type="ORF">L618_002900000080</name>
</gene>
<name>A0A562E238_RHORH</name>
<dbReference type="AlphaFoldDB" id="A0A562E238"/>
<evidence type="ECO:0000313" key="2">
    <source>
        <dbReference type="Proteomes" id="UP000317573"/>
    </source>
</evidence>
<accession>A0A562E238</accession>